<name>J9FXT9_9ZZZZ</name>
<dbReference type="EMBL" id="AMCI01003837">
    <property type="protein sequence ID" value="EJW99373.1"/>
    <property type="molecule type" value="Genomic_DNA"/>
</dbReference>
<feature type="non-terminal residue" evidence="1">
    <location>
        <position position="1"/>
    </location>
</feature>
<reference evidence="1" key="1">
    <citation type="journal article" date="2012" name="PLoS ONE">
        <title>Gene sets for utilization of primary and secondary nutrition supplies in the distal gut of endangered iberian lynx.</title>
        <authorList>
            <person name="Alcaide M."/>
            <person name="Messina E."/>
            <person name="Richter M."/>
            <person name="Bargiela R."/>
            <person name="Peplies J."/>
            <person name="Huws S.A."/>
            <person name="Newbold C.J."/>
            <person name="Golyshin P.N."/>
            <person name="Simon M.A."/>
            <person name="Lopez G."/>
            <person name="Yakimov M.M."/>
            <person name="Ferrer M."/>
        </authorList>
    </citation>
    <scope>NUCLEOTIDE SEQUENCE</scope>
</reference>
<accession>J9FXT9</accession>
<sequence>GKVKYRYRIHNGAELKELLWEYFGINVEYQLKDDGIDFE</sequence>
<evidence type="ECO:0000313" key="1">
    <source>
        <dbReference type="EMBL" id="EJW99373.1"/>
    </source>
</evidence>
<organism evidence="1">
    <name type="scientific">gut metagenome</name>
    <dbReference type="NCBI Taxonomy" id="749906"/>
    <lineage>
        <taxon>unclassified sequences</taxon>
        <taxon>metagenomes</taxon>
        <taxon>organismal metagenomes</taxon>
    </lineage>
</organism>
<gene>
    <name evidence="1" type="ORF">EVA_12519</name>
</gene>
<protein>
    <submittedName>
        <fullName evidence="1">Uncharacterized protein</fullName>
    </submittedName>
</protein>
<dbReference type="AlphaFoldDB" id="J9FXT9"/>
<comment type="caution">
    <text evidence="1">The sequence shown here is derived from an EMBL/GenBank/DDBJ whole genome shotgun (WGS) entry which is preliminary data.</text>
</comment>
<proteinExistence type="predicted"/>